<accession>A0A914UM53</accession>
<protein>
    <submittedName>
        <fullName evidence="3">Uncharacterized protein</fullName>
    </submittedName>
</protein>
<dbReference type="WBParaSite" id="PSAMB.scaffold11087size3602.g33858.t1">
    <property type="protein sequence ID" value="PSAMB.scaffold11087size3602.g33858.t1"/>
    <property type="gene ID" value="PSAMB.scaffold11087size3602.g33858"/>
</dbReference>
<evidence type="ECO:0000313" key="3">
    <source>
        <dbReference type="WBParaSite" id="PSAMB.scaffold11087size3602.g33858.t1"/>
    </source>
</evidence>
<keyword evidence="1" id="KW-0732">Signal</keyword>
<sequence>MLLNLAIASLVIIALASEALGATFNCASAEQEIRRCLHKPEQNKTLTQYRGYLVLYKMPKVTTILKNLKTSGCIKESEWTNIQAWIKINTPPKAYIAIYKNLSKAHKKIWREVANWDYANGFDQEMLEKYEIVKNIHNDKLQSLPEDDKKKHDEWFDKYVEACLQ</sequence>
<name>A0A914UM53_9BILA</name>
<evidence type="ECO:0000313" key="2">
    <source>
        <dbReference type="Proteomes" id="UP000887566"/>
    </source>
</evidence>
<dbReference type="AlphaFoldDB" id="A0A914UM53"/>
<evidence type="ECO:0000256" key="1">
    <source>
        <dbReference type="SAM" id="SignalP"/>
    </source>
</evidence>
<organism evidence="2 3">
    <name type="scientific">Plectus sambesii</name>
    <dbReference type="NCBI Taxonomy" id="2011161"/>
    <lineage>
        <taxon>Eukaryota</taxon>
        <taxon>Metazoa</taxon>
        <taxon>Ecdysozoa</taxon>
        <taxon>Nematoda</taxon>
        <taxon>Chromadorea</taxon>
        <taxon>Plectida</taxon>
        <taxon>Plectina</taxon>
        <taxon>Plectoidea</taxon>
        <taxon>Plectidae</taxon>
        <taxon>Plectus</taxon>
    </lineage>
</organism>
<dbReference type="Proteomes" id="UP000887566">
    <property type="component" value="Unplaced"/>
</dbReference>
<feature type="chain" id="PRO_5037732088" evidence="1">
    <location>
        <begin position="22"/>
        <end position="165"/>
    </location>
</feature>
<reference evidence="3" key="1">
    <citation type="submission" date="2022-11" db="UniProtKB">
        <authorList>
            <consortium name="WormBaseParasite"/>
        </authorList>
    </citation>
    <scope>IDENTIFICATION</scope>
</reference>
<keyword evidence="2" id="KW-1185">Reference proteome</keyword>
<proteinExistence type="predicted"/>
<feature type="signal peptide" evidence="1">
    <location>
        <begin position="1"/>
        <end position="21"/>
    </location>
</feature>